<comment type="caution">
    <text evidence="1">The sequence shown here is derived from an EMBL/GenBank/DDBJ whole genome shotgun (WGS) entry which is preliminary data.</text>
</comment>
<gene>
    <name evidence="1" type="ORF">B7700_00615</name>
</gene>
<sequence length="78" mass="8556">MNAITAHSSQLTAHSSQLTAHSSQLTAHSSQLTAHADYVIGRVFCQALKQTFSHFCEEVFSVVSQLNELIVGGVKWRL</sequence>
<organism evidence="1 2">
    <name type="scientific">Streptococcus mitis</name>
    <dbReference type="NCBI Taxonomy" id="28037"/>
    <lineage>
        <taxon>Bacteria</taxon>
        <taxon>Bacillati</taxon>
        <taxon>Bacillota</taxon>
        <taxon>Bacilli</taxon>
        <taxon>Lactobacillales</taxon>
        <taxon>Streptococcaceae</taxon>
        <taxon>Streptococcus</taxon>
        <taxon>Streptococcus mitis group</taxon>
    </lineage>
</organism>
<dbReference type="AlphaFoldDB" id="A0A1X1KBN2"/>
<reference evidence="1 2" key="1">
    <citation type="journal article" date="2016" name="Eur. J. Clin. Microbiol. Infect. Dis.">
        <title>Whole genome sequencing as a tool for phylogenetic analysis of clinical strains of Mitis group streptococci.</title>
        <authorList>
            <person name="Rasmussen L.H."/>
            <person name="Dargis R."/>
            <person name="Hojholt K."/>
            <person name="Christensen J.J."/>
            <person name="Skovgaard O."/>
            <person name="Justesen U.S."/>
            <person name="Rosenvinge F.S."/>
            <person name="Moser C."/>
            <person name="Lukjancenko O."/>
            <person name="Rasmussen S."/>
            <person name="Nielsen X.C."/>
        </authorList>
    </citation>
    <scope>NUCLEOTIDE SEQUENCE [LARGE SCALE GENOMIC DNA]</scope>
    <source>
        <strain evidence="1 2">RH_50275_09</strain>
    </source>
</reference>
<protein>
    <submittedName>
        <fullName evidence="1">Uncharacterized protein</fullName>
    </submittedName>
</protein>
<dbReference type="Proteomes" id="UP000193929">
    <property type="component" value="Unassembled WGS sequence"/>
</dbReference>
<proteinExistence type="predicted"/>
<name>A0A1X1KBN2_STRMT</name>
<evidence type="ECO:0000313" key="1">
    <source>
        <dbReference type="EMBL" id="ORO96810.1"/>
    </source>
</evidence>
<accession>A0A1X1KBN2</accession>
<evidence type="ECO:0000313" key="2">
    <source>
        <dbReference type="Proteomes" id="UP000193929"/>
    </source>
</evidence>
<dbReference type="EMBL" id="NCVF01000015">
    <property type="protein sequence ID" value="ORO96810.1"/>
    <property type="molecule type" value="Genomic_DNA"/>
</dbReference>